<feature type="compositionally biased region" description="Polar residues" evidence="1">
    <location>
        <begin position="368"/>
        <end position="380"/>
    </location>
</feature>
<feature type="compositionally biased region" description="Polar residues" evidence="1">
    <location>
        <begin position="345"/>
        <end position="355"/>
    </location>
</feature>
<dbReference type="Proteomes" id="UP000266743">
    <property type="component" value="Chromosome 3"/>
</dbReference>
<feature type="region of interest" description="Disordered" evidence="1">
    <location>
        <begin position="341"/>
        <end position="380"/>
    </location>
</feature>
<organism evidence="2">
    <name type="scientific">Trypanosoma brucei equiperdum</name>
    <dbReference type="NCBI Taxonomy" id="630700"/>
    <lineage>
        <taxon>Eukaryota</taxon>
        <taxon>Discoba</taxon>
        <taxon>Euglenozoa</taxon>
        <taxon>Kinetoplastea</taxon>
        <taxon>Metakinetoplastina</taxon>
        <taxon>Trypanosomatida</taxon>
        <taxon>Trypanosomatidae</taxon>
        <taxon>Trypanosoma</taxon>
    </lineage>
</organism>
<accession>A0A3L6LAD3</accession>
<feature type="region of interest" description="Disordered" evidence="1">
    <location>
        <begin position="33"/>
        <end position="117"/>
    </location>
</feature>
<reference evidence="2" key="1">
    <citation type="submission" date="2018-09" db="EMBL/GenBank/DDBJ databases">
        <title>whole genome sequence of T. equiperdum IVM-t1 strain.</title>
        <authorList>
            <person name="Suganuma K."/>
        </authorList>
    </citation>
    <scope>NUCLEOTIDE SEQUENCE [LARGE SCALE GENOMIC DNA]</scope>
    <source>
        <strain evidence="2">IVM-t1</strain>
    </source>
</reference>
<protein>
    <submittedName>
        <fullName evidence="2">Uncharacterized protein</fullName>
    </submittedName>
</protein>
<evidence type="ECO:0000256" key="1">
    <source>
        <dbReference type="SAM" id="MobiDB-lite"/>
    </source>
</evidence>
<gene>
    <name evidence="2" type="ORF">DPX39_030007800</name>
</gene>
<comment type="caution">
    <text evidence="2">The sequence shown here is derived from an EMBL/GenBank/DDBJ whole genome shotgun (WGS) entry which is preliminary data.</text>
</comment>
<feature type="compositionally biased region" description="Basic and acidic residues" evidence="1">
    <location>
        <begin position="134"/>
        <end position="145"/>
    </location>
</feature>
<feature type="compositionally biased region" description="Basic and acidic residues" evidence="1">
    <location>
        <begin position="90"/>
        <end position="101"/>
    </location>
</feature>
<sequence length="482" mass="52689">MLSTPCPFREKSDTCNVVKPESRARKCAEAVNGSTQGVSGDNSWGMSWPPLFPRNPEGLKPGEPLIKNNSPAFSNTRESVTRPRRPPPKPYDREHNSDSEKGCIGQQKACKSSPMPRLPGSSFLQYLTNSALRETEGVEVDERGPQQRRSGSEAGTLSEDKTLVSDGISSPPSRVTFPVSMKMFAREMAKNYDKLCRTLLDDDGAIFDDNKRIEIADVLRNIGGTVSKICIAAYDSETNLDAYNTVSDAMVSRAQLHEIRVKQLTEEVEVCVDGKREALADAARQLRNERAALKNILLQSNCCADSSLTSQITSTEVGPSGNGSDSAAVAVAEQPTKIFGEVQKGTKTSGSSNASDPYLPPVVYRSGGRSTPESSLNSSIASRESQTQDCVCNLIAQVPLHELANELLRSRRQTLFISQLGNQCTAANELRMMLMQKEMENFIRVCSLLEQDYLFKKDRLLGSCFTQAPTTPTTRSCGVPIT</sequence>
<feature type="compositionally biased region" description="Polar residues" evidence="1">
    <location>
        <begin position="33"/>
        <end position="45"/>
    </location>
</feature>
<feature type="compositionally biased region" description="Polar residues" evidence="1">
    <location>
        <begin position="67"/>
        <end position="78"/>
    </location>
</feature>
<feature type="region of interest" description="Disordered" evidence="1">
    <location>
        <begin position="134"/>
        <end position="172"/>
    </location>
</feature>
<name>A0A3L6LAD3_9TRYP</name>
<proteinExistence type="predicted"/>
<evidence type="ECO:0000313" key="2">
    <source>
        <dbReference type="EMBL" id="RHW73519.1"/>
    </source>
</evidence>
<dbReference type="AlphaFoldDB" id="A0A3L6LAD3"/>
<dbReference type="EMBL" id="QSBY01000003">
    <property type="protein sequence ID" value="RHW73519.1"/>
    <property type="molecule type" value="Genomic_DNA"/>
</dbReference>